<evidence type="ECO:0000256" key="4">
    <source>
        <dbReference type="ARBA" id="ARBA00022840"/>
    </source>
</evidence>
<dbReference type="InterPro" id="IPR008266">
    <property type="entry name" value="Tyr_kinase_AS"/>
</dbReference>
<dbReference type="PROSITE" id="PS00109">
    <property type="entry name" value="PROTEIN_KINASE_TYR"/>
    <property type="match status" value="1"/>
</dbReference>
<dbReference type="EMBL" id="QXFV01000339">
    <property type="protein sequence ID" value="KAE9040616.1"/>
    <property type="molecule type" value="Genomic_DNA"/>
</dbReference>
<name>A0A6A3NEU8_9STRA</name>
<dbReference type="SMART" id="SM00220">
    <property type="entry name" value="S_TKc"/>
    <property type="match status" value="2"/>
</dbReference>
<evidence type="ECO:0000256" key="6">
    <source>
        <dbReference type="PROSITE-ProRule" id="PRU00023"/>
    </source>
</evidence>
<organism evidence="9 10">
    <name type="scientific">Phytophthora rubi</name>
    <dbReference type="NCBI Taxonomy" id="129364"/>
    <lineage>
        <taxon>Eukaryota</taxon>
        <taxon>Sar</taxon>
        <taxon>Stramenopiles</taxon>
        <taxon>Oomycota</taxon>
        <taxon>Peronosporomycetes</taxon>
        <taxon>Peronosporales</taxon>
        <taxon>Peronosporaceae</taxon>
        <taxon>Phytophthora</taxon>
    </lineage>
</organism>
<evidence type="ECO:0000259" key="8">
    <source>
        <dbReference type="PROSITE" id="PS50011"/>
    </source>
</evidence>
<dbReference type="Gene3D" id="1.25.40.20">
    <property type="entry name" value="Ankyrin repeat-containing domain"/>
    <property type="match status" value="7"/>
</dbReference>
<dbReference type="PANTHER" id="PTHR24173:SF74">
    <property type="entry name" value="ANKYRIN REPEAT DOMAIN-CONTAINING PROTEIN 16"/>
    <property type="match status" value="1"/>
</dbReference>
<evidence type="ECO:0000256" key="1">
    <source>
        <dbReference type="ARBA" id="ARBA00022527"/>
    </source>
</evidence>
<keyword evidence="1" id="KW-0808">Transferase</keyword>
<dbReference type="PROSITE" id="PS00107">
    <property type="entry name" value="PROTEIN_KINASE_ATP"/>
    <property type="match status" value="1"/>
</dbReference>
<keyword evidence="2" id="KW-0677">Repeat</keyword>
<feature type="repeat" description="ANK" evidence="6">
    <location>
        <begin position="294"/>
        <end position="327"/>
    </location>
</feature>
<feature type="domain" description="Protein kinase" evidence="8">
    <location>
        <begin position="659"/>
        <end position="916"/>
    </location>
</feature>
<dbReference type="InterPro" id="IPR036770">
    <property type="entry name" value="Ankyrin_rpt-contain_sf"/>
</dbReference>
<evidence type="ECO:0000256" key="7">
    <source>
        <dbReference type="PROSITE-ProRule" id="PRU10141"/>
    </source>
</evidence>
<dbReference type="InterPro" id="IPR001245">
    <property type="entry name" value="Ser-Thr/Tyr_kinase_cat_dom"/>
</dbReference>
<dbReference type="InterPro" id="IPR002110">
    <property type="entry name" value="Ankyrin_rpt"/>
</dbReference>
<feature type="domain" description="Protein kinase" evidence="8">
    <location>
        <begin position="1140"/>
        <end position="1428"/>
    </location>
</feature>
<dbReference type="Pfam" id="PF12796">
    <property type="entry name" value="Ank_2"/>
    <property type="match status" value="5"/>
</dbReference>
<feature type="repeat" description="ANK" evidence="6">
    <location>
        <begin position="329"/>
        <end position="353"/>
    </location>
</feature>
<dbReference type="Pfam" id="PF00069">
    <property type="entry name" value="Pkinase"/>
    <property type="match status" value="1"/>
</dbReference>
<comment type="caution">
    <text evidence="9">The sequence shown here is derived from an EMBL/GenBank/DDBJ whole genome shotgun (WGS) entry which is preliminary data.</text>
</comment>
<gene>
    <name evidence="9" type="ORF">PR001_g6978</name>
</gene>
<proteinExistence type="predicted"/>
<evidence type="ECO:0000256" key="2">
    <source>
        <dbReference type="ARBA" id="ARBA00022737"/>
    </source>
</evidence>
<dbReference type="PROSITE" id="PS50088">
    <property type="entry name" value="ANK_REPEAT"/>
    <property type="match status" value="7"/>
</dbReference>
<evidence type="ECO:0000313" key="10">
    <source>
        <dbReference type="Proteomes" id="UP000429607"/>
    </source>
</evidence>
<dbReference type="SMART" id="SM00248">
    <property type="entry name" value="ANK"/>
    <property type="match status" value="18"/>
</dbReference>
<dbReference type="Pfam" id="PF07714">
    <property type="entry name" value="PK_Tyr_Ser-Thr"/>
    <property type="match status" value="1"/>
</dbReference>
<evidence type="ECO:0000256" key="5">
    <source>
        <dbReference type="ARBA" id="ARBA00023043"/>
    </source>
</evidence>
<keyword evidence="4 7" id="KW-0067">ATP-binding</keyword>
<dbReference type="Gene3D" id="1.10.510.10">
    <property type="entry name" value="Transferase(Phosphotransferase) domain 1"/>
    <property type="match status" value="2"/>
</dbReference>
<dbReference type="PROSITE" id="PS50297">
    <property type="entry name" value="ANK_REP_REGION"/>
    <property type="match status" value="3"/>
</dbReference>
<feature type="repeat" description="ANK" evidence="6">
    <location>
        <begin position="64"/>
        <end position="96"/>
    </location>
</feature>
<dbReference type="GO" id="GO:0004674">
    <property type="term" value="F:protein serine/threonine kinase activity"/>
    <property type="evidence" value="ECO:0007669"/>
    <property type="project" value="UniProtKB-KW"/>
</dbReference>
<feature type="repeat" description="ANK" evidence="6">
    <location>
        <begin position="165"/>
        <end position="198"/>
    </location>
</feature>
<reference evidence="9 10" key="1">
    <citation type="submission" date="2018-09" db="EMBL/GenBank/DDBJ databases">
        <title>Genomic investigation of the strawberry pathogen Phytophthora fragariae indicates pathogenicity is determined by transcriptional variation in three key races.</title>
        <authorList>
            <person name="Adams T.M."/>
            <person name="Armitage A.D."/>
            <person name="Sobczyk M.K."/>
            <person name="Bates H.J."/>
            <person name="Dunwell J.M."/>
            <person name="Nellist C.F."/>
            <person name="Harrison R.J."/>
        </authorList>
    </citation>
    <scope>NUCLEOTIDE SEQUENCE [LARGE SCALE GENOMIC DNA]</scope>
    <source>
        <strain evidence="9 10">SCRP249</strain>
    </source>
</reference>
<feature type="repeat" description="ANK" evidence="6">
    <location>
        <begin position="131"/>
        <end position="164"/>
    </location>
</feature>
<dbReference type="Gene3D" id="3.30.200.20">
    <property type="entry name" value="Phosphorylase Kinase, domain 1"/>
    <property type="match status" value="2"/>
</dbReference>
<dbReference type="SUPFAM" id="SSF48403">
    <property type="entry name" value="Ankyrin repeat"/>
    <property type="match status" value="2"/>
</dbReference>
<feature type="repeat" description="ANK" evidence="6">
    <location>
        <begin position="465"/>
        <end position="498"/>
    </location>
</feature>
<dbReference type="PROSITE" id="PS00108">
    <property type="entry name" value="PROTEIN_KINASE_ST"/>
    <property type="match status" value="1"/>
</dbReference>
<protein>
    <recommendedName>
        <fullName evidence="8">Protein kinase domain-containing protein</fullName>
    </recommendedName>
</protein>
<dbReference type="Pfam" id="PF00023">
    <property type="entry name" value="Ank"/>
    <property type="match status" value="2"/>
</dbReference>
<keyword evidence="1" id="KW-0723">Serine/threonine-protein kinase</keyword>
<dbReference type="InterPro" id="IPR008271">
    <property type="entry name" value="Ser/Thr_kinase_AS"/>
</dbReference>
<dbReference type="InterPro" id="IPR011009">
    <property type="entry name" value="Kinase-like_dom_sf"/>
</dbReference>
<dbReference type="InterPro" id="IPR017441">
    <property type="entry name" value="Protein_kinase_ATP_BS"/>
</dbReference>
<keyword evidence="3 7" id="KW-0547">Nucleotide-binding</keyword>
<keyword evidence="5 6" id="KW-0040">ANK repeat</keyword>
<feature type="binding site" evidence="7">
    <location>
        <position position="1167"/>
    </location>
    <ligand>
        <name>ATP</name>
        <dbReference type="ChEBI" id="CHEBI:30616"/>
    </ligand>
</feature>
<dbReference type="PROSITE" id="PS50011">
    <property type="entry name" value="PROTEIN_KINASE_DOM"/>
    <property type="match status" value="2"/>
</dbReference>
<evidence type="ECO:0000313" key="9">
    <source>
        <dbReference type="EMBL" id="KAE9040616.1"/>
    </source>
</evidence>
<evidence type="ECO:0000256" key="3">
    <source>
        <dbReference type="ARBA" id="ARBA00022741"/>
    </source>
</evidence>
<sequence>METSALIKSARAGDLAKLQDLVRQCTTDLDLGESLLWAALGGHLQVVRFLVEQCAVDVASTTEDGVTALMWAASSGEVAIIRYLAEHGGDVNTRSKNGYTALAVAAQYGYIEVVRYLTEQCDVDVRATNENGSSALLLAAANGHIESARYLVEQCGLNVNTQNKNGYTALMGATHKNHLEMVRYLAEQGGADVNVKNENGDTALLLAVQNDRIEIVRYLAELRGGDISAQNQDGCTALMLAAQGGKLELVGYLVELSGTREDRDEALKWSATSGDVEIVKHLVEHCGADVISEDGARAIIFAASKGDIETVRYLVEQCGADVDAKDKFGGSTALMWAADNGMIKVVRYLVERGGADVNVRSKTGATAFMRAAGKGNIQIVRYLFEHCGADVNVKANSGDTALLWAAEDGRVEVVRYLAEQCEVDVNVKNGKGDTAVMLAAGNDKIQVVRYLTAQCGADVNIYNAEGDTALMKAAVKGSTEVVQCLAEQCGADVNSKNGKGDTALISAVEYEHLEVAQYLAEQCGADVNARNEGENTVLMWASKHGYLELVRYLAEECGAHVNAKNGEGETVLMWAAKSGKVQVVQYLVEQCNAHVNARRNDGCTALRLAADHGYQEIQRILTPFLLPAPLQDTIDTTGIADRVAPSSHRLACGIPPSEIELSHFSRNGNIGGEFQGKWLDADVVVKLFLPDASHSSFEDEILLWQRLRHPNVVKMYGACEASSYLHFFVCEYASHGSLLEQVDASSAGKPTTWKYLHGAALGLEYLHERGIVHGDLRCSNILIGADSVAKLSNFALSDSMKNPTSSTSPLIGSSRWQAPEVLRGEMSSKESDVYSLGLSILEAVTGMIPWGGGDDSAQYWPAQFNKKHWTPETEVDSWYAPNCPAGDARELVWRMCCQNPHKRTSLHSVVRELERLAIKESSEHSQPELDPADVFHEYEYGRMEELWLKLHEYMEKWNDSQYYRALDKLAKIHKRLLESTHSTTLFGRFHVLLAEFYETVKMSPEHARMMRLSSTRATATSLYAFQWRIESLMASLGLNDHDDSTERHARWQEERSEQIELFVLGVSDTFILLQDLKSAEERSAFLRTLEAEMENPAGKYTSAQLEVMKHTFEEVAGKIETDDFSELTPEWFIPWYELVIDEWNCLGEGAFGGVYRAKWLDSDVVVKRVTLAGSDVRVGASTTIDSGWLASDDPSVSQAEEDASKRAEAVAMFRREVNIWFNLSHPHVVRLFGACHIGRPFFVCEYATNGTLISYLRQHPDELWSKLHEAALGVQYLHARDVVHGDLKGNNIVVGSDMKAKVTDFGLSSVSSEEDKALVSGAWNWVAPELLDTNERPTFASDVYSLGMCVVEALRVVEAVKSGKDSSPCLPWRVGDRAAVKYHATHGTLPARPTTSEDDQWELVRKMCVLDPEKRIKISTVVDELARLANLRTTSQAMELADISPPGAVSWEAVPDVIAVTQGLLNSLYCDVNEPGAMILQFISLWERIEQLRRQMDVNERDGIDRCCAAFCSLVAASHVSTRKLEGMKGGIISLAETTMRCFALQRSLDKFCEAYFEMVESTTVLLAYVLS</sequence>
<dbReference type="PANTHER" id="PTHR24173">
    <property type="entry name" value="ANKYRIN REPEAT CONTAINING"/>
    <property type="match status" value="1"/>
</dbReference>
<dbReference type="SUPFAM" id="SSF56112">
    <property type="entry name" value="Protein kinase-like (PK-like)"/>
    <property type="match status" value="2"/>
</dbReference>
<accession>A0A6A3NEU8</accession>
<feature type="repeat" description="ANK" evidence="6">
    <location>
        <begin position="233"/>
        <end position="265"/>
    </location>
</feature>
<dbReference type="InterPro" id="IPR000719">
    <property type="entry name" value="Prot_kinase_dom"/>
</dbReference>
<dbReference type="GO" id="GO:0005524">
    <property type="term" value="F:ATP binding"/>
    <property type="evidence" value="ECO:0007669"/>
    <property type="project" value="UniProtKB-UniRule"/>
</dbReference>
<keyword evidence="1" id="KW-0418">Kinase</keyword>
<dbReference type="Proteomes" id="UP000429607">
    <property type="component" value="Unassembled WGS sequence"/>
</dbReference>